<comment type="domain">
    <text evidence="21">Modular enzyme with four functionally distinct domains. The isolated Hcy-binding domain catalyzes methyl transfer from free methylcobalamin to homocysteine. The Hcy-binding domain in association with the pterin-binding domain catalyzes the methylation of cob(I)alamin by methyltetrahydrofolate and the methylation of homocysteine. The B12-binding domain binds the cofactor. The AdoMet activation domain binds S-adenosyl-L-methionine. Under aerobic conditions cob(I)alamin can be converted to inactive cob(II)alamin. Reductive methylation by S-adenosyl-L-methionine and flavodoxin regenerates methylcobalamin.</text>
</comment>
<dbReference type="Pfam" id="PF02310">
    <property type="entry name" value="B12-binding"/>
    <property type="match status" value="1"/>
</dbReference>
<dbReference type="InterPro" id="IPR050554">
    <property type="entry name" value="Met_Synthase/Corrinoid"/>
</dbReference>
<keyword evidence="11 21" id="KW-0808">Transferase</keyword>
<evidence type="ECO:0000256" key="23">
    <source>
        <dbReference type="PIRSR" id="PIRSR000381-2"/>
    </source>
</evidence>
<evidence type="ECO:0000259" key="28">
    <source>
        <dbReference type="PROSITE" id="PS51332"/>
    </source>
</evidence>
<evidence type="ECO:0000256" key="8">
    <source>
        <dbReference type="ARBA" id="ARBA00022603"/>
    </source>
</evidence>
<dbReference type="InterPro" id="IPR003759">
    <property type="entry name" value="Cbl-bd_cap"/>
</dbReference>
<dbReference type="FunFam" id="3.20.20.330:FF:000001">
    <property type="entry name" value="Methionine synthase"/>
    <property type="match status" value="1"/>
</dbReference>
<dbReference type="InterPro" id="IPR004223">
    <property type="entry name" value="VitB12-dep_Met_synth_activ_dom"/>
</dbReference>
<dbReference type="PROSITE" id="PS50970">
    <property type="entry name" value="HCY"/>
    <property type="match status" value="1"/>
</dbReference>
<evidence type="ECO:0000256" key="3">
    <source>
        <dbReference type="ARBA" id="ARBA00001956"/>
    </source>
</evidence>
<dbReference type="Gene3D" id="3.10.196.10">
    <property type="entry name" value="Vitamin B12-dependent methionine synthase, activation domain"/>
    <property type="match status" value="1"/>
</dbReference>
<evidence type="ECO:0000256" key="4">
    <source>
        <dbReference type="ARBA" id="ARBA00005178"/>
    </source>
</evidence>
<keyword evidence="31" id="KW-1185">Reference proteome</keyword>
<feature type="binding site" evidence="23">
    <location>
        <position position="825"/>
    </location>
    <ligand>
        <name>methylcob(III)alamin</name>
        <dbReference type="ChEBI" id="CHEBI:28115"/>
    </ligand>
</feature>
<feature type="domain" description="Pterin-binding" evidence="26">
    <location>
        <begin position="336"/>
        <end position="596"/>
    </location>
</feature>
<dbReference type="SUPFAM" id="SSF82282">
    <property type="entry name" value="Homocysteine S-methyltransferase"/>
    <property type="match status" value="1"/>
</dbReference>
<keyword evidence="9 21" id="KW-0028">Amino-acid biosynthesis</keyword>
<dbReference type="SMART" id="SM01018">
    <property type="entry name" value="B12-binding_2"/>
    <property type="match status" value="1"/>
</dbReference>
<dbReference type="GO" id="GO:0008270">
    <property type="term" value="F:zinc ion binding"/>
    <property type="evidence" value="ECO:0007669"/>
    <property type="project" value="UniProtKB-UniRule"/>
</dbReference>
<evidence type="ECO:0000256" key="15">
    <source>
        <dbReference type="ARBA" id="ARBA00022833"/>
    </source>
</evidence>
<evidence type="ECO:0000259" key="27">
    <source>
        <dbReference type="PROSITE" id="PS50974"/>
    </source>
</evidence>
<evidence type="ECO:0000313" key="30">
    <source>
        <dbReference type="EMBL" id="MCH1625837.1"/>
    </source>
</evidence>
<reference evidence="30" key="1">
    <citation type="submission" date="2022-02" db="EMBL/GenBank/DDBJ databases">
        <title>Fredinandcohnia quinoae sp. nov. isolated from Chenopodium quinoa seeds.</title>
        <authorList>
            <person name="Saati-Santamaria Z."/>
            <person name="Flores-Felix J.D."/>
            <person name="Igual J.M."/>
            <person name="Velazquez E."/>
            <person name="Garcia-Fraile P."/>
            <person name="Martinez-Molina E."/>
        </authorList>
    </citation>
    <scope>NUCLEOTIDE SEQUENCE</scope>
    <source>
        <strain evidence="30">SECRCQ15</strain>
    </source>
</reference>
<feature type="domain" description="Hcy-binding" evidence="25">
    <location>
        <begin position="3"/>
        <end position="305"/>
    </location>
</feature>
<dbReference type="NCBIfam" id="TIGR02082">
    <property type="entry name" value="metH"/>
    <property type="match status" value="1"/>
</dbReference>
<dbReference type="SUPFAM" id="SSF56507">
    <property type="entry name" value="Methionine synthase activation domain-like"/>
    <property type="match status" value="1"/>
</dbReference>
<comment type="function">
    <text evidence="18 21">Catalyzes the transfer of a methyl group from methyl-cobalamin to homocysteine, yielding enzyme-bound cob(I)alamin and methionine. Subsequently, remethylates the cofactor using methyltetrahydrofolate.</text>
</comment>
<dbReference type="GO" id="GO:0005829">
    <property type="term" value="C:cytosol"/>
    <property type="evidence" value="ECO:0007669"/>
    <property type="project" value="TreeGrafter"/>
</dbReference>
<dbReference type="PIRSF" id="PIRSF000381">
    <property type="entry name" value="MetH"/>
    <property type="match status" value="1"/>
</dbReference>
<evidence type="ECO:0000256" key="1">
    <source>
        <dbReference type="ARBA" id="ARBA00001700"/>
    </source>
</evidence>
<evidence type="ECO:0000256" key="5">
    <source>
        <dbReference type="ARBA" id="ARBA00010398"/>
    </source>
</evidence>
<keyword evidence="8 21" id="KW-0489">Methyltransferase</keyword>
<organism evidence="30 31">
    <name type="scientific">Fredinandcohnia quinoae</name>
    <dbReference type="NCBI Taxonomy" id="2918902"/>
    <lineage>
        <taxon>Bacteria</taxon>
        <taxon>Bacillati</taxon>
        <taxon>Bacillota</taxon>
        <taxon>Bacilli</taxon>
        <taxon>Bacillales</taxon>
        <taxon>Bacillaceae</taxon>
        <taxon>Fredinandcohnia</taxon>
    </lineage>
</organism>
<evidence type="ECO:0000256" key="6">
    <source>
        <dbReference type="ARBA" id="ARBA00012032"/>
    </source>
</evidence>
<evidence type="ECO:0000256" key="7">
    <source>
        <dbReference type="ARBA" id="ARBA00013998"/>
    </source>
</evidence>
<sequence>MSELLLQQQLQKKILVIDGAMGTMIQAADLSPEDFGGEKYDGCNEYLSLTSPETIVQIHEAYLQADADIIETNTFGATNIVLDEYELGHLAYKINVESARLAKKVAIKYSTAEWPRFVAGSMGPTTKTLSVTGGIAIEDLINSYEEQARGLIDGGVDLLLLETSQDMLNVKAGYIGISNAFNKTGKTIPLIVSGTIEPMGTTLAGQNIEAFYLSLEHMNPIAIGLNCATGPEFMTDHIRSLSDLANIAVSCYPNAGLPDDEGHYHESPSSLAIKLKGFAEKGWLNLVGGCCGTTPEHIKAIAETVKDCKPRELPTSTHPHAVSGIEPLIYDDSMRPLFVGERTNVIGSRKFKRLISEGKYEEASEIARAQVKNGAHVIDICLADPDRDELADMENFIQHVTKKVKVPLVIDSTDEKVIERALLYSQGKVIINSINLEDGEDRFEKVVPLIKKFGAAVVVGTIDEIGMAVTAERKLEVAIRSHDLLVNKYGLNPKDLIFDPLVFPVGTGDEQYIGSANETVRGIRLIKENLPECLTILGVSNVSFGLPPVGREVLNSVYLYHCTQAGLDYAIVNTEKLERFASIPKEEIELSEQLLFHTDDQTLERFTETYRGKKKESKIQASNLSLEERLAYYVVEGTKEGLLPDLEQALDQYSDPLDIINGPLMDGMAKVGVLFNNNELIVAEVLQSAEVMKTSVAFLEPYMDKKDDSGKGKVILATVKGDVHDIGKNLVDIILSNNGFKVVDLGIKVTPQTLIAAIEEEKPDIIGLSGLLVKSAQQMAVTAQDLQQAGISIPLLVGGAALSRKFTDNKIAPDYSGTVLYAKDAMDGLSLANRLQAKDTLPEFLRELESKREKARNAVLPEEFLQLKKQAATAVKNRSKVSTDVQVFTPTDLKRHVLKHFDLAQIEPYINMQMLLGHHLGLKGKVQKLIAQKDEKALSLKEVIDDLLALAKKQNLILPSAVYQFFPAQSDGESVIIYDPTDKKTVIETFTFPRQEKGSFLCLADFLKSKDSGVMDYVGFFSVTAGRGIRELADQYKADGDFLKCHAIQALALETAEGFAERIHQMMRDQWGFPDGPDFTMQDRFAAKYQGQRFSFGYPACPNIEDQEKLFRLISPEDIGVQLTDGFMMEPEASVTAIVFAHPEARYFNVL</sequence>
<dbReference type="PROSITE" id="PS50972">
    <property type="entry name" value="PTERIN_BINDING"/>
    <property type="match status" value="1"/>
</dbReference>
<feature type="binding site" evidence="23">
    <location>
        <begin position="1147"/>
        <end position="1148"/>
    </location>
    <ligand>
        <name>S-adenosyl-L-methionine</name>
        <dbReference type="ChEBI" id="CHEBI:59789"/>
    </ligand>
</feature>
<dbReference type="InterPro" id="IPR011822">
    <property type="entry name" value="MetH"/>
</dbReference>
<dbReference type="Pfam" id="PF02574">
    <property type="entry name" value="S-methyl_trans"/>
    <property type="match status" value="1"/>
</dbReference>
<keyword evidence="14" id="KW-0677">Repeat</keyword>
<keyword evidence="10 21" id="KW-0846">Cobalamin</keyword>
<dbReference type="GO" id="GO:0032259">
    <property type="term" value="P:methylation"/>
    <property type="evidence" value="ECO:0007669"/>
    <property type="project" value="UniProtKB-KW"/>
</dbReference>
<dbReference type="InterPro" id="IPR000489">
    <property type="entry name" value="Pterin-binding_dom"/>
</dbReference>
<dbReference type="CDD" id="cd02069">
    <property type="entry name" value="methionine_synthase_B12_BD"/>
    <property type="match status" value="1"/>
</dbReference>
<evidence type="ECO:0000256" key="20">
    <source>
        <dbReference type="NCBIfam" id="TIGR02082"/>
    </source>
</evidence>
<dbReference type="InterPro" id="IPR006158">
    <property type="entry name" value="Cobalamin-bd"/>
</dbReference>
<evidence type="ECO:0000256" key="2">
    <source>
        <dbReference type="ARBA" id="ARBA00001947"/>
    </source>
</evidence>
<feature type="domain" description="B12-binding" evidence="28">
    <location>
        <begin position="711"/>
        <end position="855"/>
    </location>
</feature>
<accession>A0AAW5E7E5</accession>
<dbReference type="SUPFAM" id="SSF51717">
    <property type="entry name" value="Dihydropteroate synthetase-like"/>
    <property type="match status" value="1"/>
</dbReference>
<feature type="binding site" description="axial binding residue" evidence="22">
    <location>
        <position position="724"/>
    </location>
    <ligand>
        <name>methylcob(III)alamin</name>
        <dbReference type="ChEBI" id="CHEBI:28115"/>
    </ligand>
    <ligandPart>
        <name>Co</name>
        <dbReference type="ChEBI" id="CHEBI:27638"/>
    </ligandPart>
</feature>
<keyword evidence="16 21" id="KW-0486">Methionine biosynthesis</keyword>
<dbReference type="Pfam" id="PF00809">
    <property type="entry name" value="Pterin_bind"/>
    <property type="match status" value="1"/>
</dbReference>
<dbReference type="PANTHER" id="PTHR45833">
    <property type="entry name" value="METHIONINE SYNTHASE"/>
    <property type="match status" value="1"/>
</dbReference>
<dbReference type="InterPro" id="IPR003726">
    <property type="entry name" value="HCY_dom"/>
</dbReference>
<comment type="cofactor">
    <cofactor evidence="2 21 24">
        <name>Zn(2+)</name>
        <dbReference type="ChEBI" id="CHEBI:29105"/>
    </cofactor>
</comment>
<comment type="pathway">
    <text evidence="4 21">Amino-acid biosynthesis; L-methionine biosynthesis via de novo pathway; L-methionine from L-homocysteine (MetH route): step 1/1.</text>
</comment>
<feature type="domain" description="AdoMet activation" evidence="27">
    <location>
        <begin position="864"/>
        <end position="1151"/>
    </location>
</feature>
<dbReference type="Pfam" id="PF02607">
    <property type="entry name" value="B12-binding_2"/>
    <property type="match status" value="1"/>
</dbReference>
<gene>
    <name evidence="30" type="primary">metH</name>
    <name evidence="30" type="ORF">MJG50_10895</name>
</gene>
<feature type="domain" description="B12-binding N-terminal" evidence="29">
    <location>
        <begin position="617"/>
        <end position="711"/>
    </location>
</feature>
<evidence type="ECO:0000256" key="11">
    <source>
        <dbReference type="ARBA" id="ARBA00022679"/>
    </source>
</evidence>
<dbReference type="EC" id="2.1.1.13" evidence="6 20"/>
<dbReference type="Gene3D" id="3.20.20.20">
    <property type="entry name" value="Dihydropteroate synthase-like"/>
    <property type="match status" value="1"/>
</dbReference>
<keyword evidence="13 21" id="KW-0479">Metal-binding</keyword>
<keyword evidence="12 21" id="KW-0949">S-adenosyl-L-methionine</keyword>
<dbReference type="InterPro" id="IPR037010">
    <property type="entry name" value="VitB12-dep_Met_synth_activ_sf"/>
</dbReference>
<evidence type="ECO:0000313" key="31">
    <source>
        <dbReference type="Proteomes" id="UP001431131"/>
    </source>
</evidence>
<comment type="caution">
    <text evidence="30">The sequence shown here is derived from an EMBL/GenBank/DDBJ whole genome shotgun (WGS) entry which is preliminary data.</text>
</comment>
<dbReference type="GO" id="GO:0008705">
    <property type="term" value="F:methionine synthase activity"/>
    <property type="evidence" value="ECO:0007669"/>
    <property type="project" value="UniProtKB-UniRule"/>
</dbReference>
<evidence type="ECO:0000256" key="12">
    <source>
        <dbReference type="ARBA" id="ARBA00022691"/>
    </source>
</evidence>
<dbReference type="InterPro" id="IPR033706">
    <property type="entry name" value="Met_synthase_B12-bd"/>
</dbReference>
<feature type="binding site" evidence="22 24">
    <location>
        <position position="227"/>
    </location>
    <ligand>
        <name>Zn(2+)</name>
        <dbReference type="ChEBI" id="CHEBI:29105"/>
    </ligand>
</feature>
<feature type="binding site" evidence="22 24">
    <location>
        <position position="290"/>
    </location>
    <ligand>
        <name>Zn(2+)</name>
        <dbReference type="ChEBI" id="CHEBI:29105"/>
    </ligand>
</feature>
<dbReference type="Gene3D" id="3.40.50.280">
    <property type="entry name" value="Cobalamin-binding domain"/>
    <property type="match status" value="1"/>
</dbReference>
<dbReference type="SUPFAM" id="SSF52242">
    <property type="entry name" value="Cobalamin (vitamin B12)-binding domain"/>
    <property type="match status" value="1"/>
</dbReference>
<dbReference type="InterPro" id="IPR036589">
    <property type="entry name" value="HCY_dom_sf"/>
</dbReference>
<comment type="catalytic activity">
    <reaction evidence="1 21">
        <text>(6S)-5-methyl-5,6,7,8-tetrahydrofolate + L-homocysteine = (6S)-5,6,7,8-tetrahydrofolate + L-methionine</text>
        <dbReference type="Rhea" id="RHEA:11172"/>
        <dbReference type="ChEBI" id="CHEBI:18608"/>
        <dbReference type="ChEBI" id="CHEBI:57453"/>
        <dbReference type="ChEBI" id="CHEBI:57844"/>
        <dbReference type="ChEBI" id="CHEBI:58199"/>
        <dbReference type="EC" id="2.1.1.13"/>
    </reaction>
</comment>
<evidence type="ECO:0000256" key="22">
    <source>
        <dbReference type="PIRSR" id="PIRSR000381-1"/>
    </source>
</evidence>
<dbReference type="GO" id="GO:0031419">
    <property type="term" value="F:cobalamin binding"/>
    <property type="evidence" value="ECO:0007669"/>
    <property type="project" value="UniProtKB-UniRule"/>
</dbReference>
<protein>
    <recommendedName>
        <fullName evidence="7 20">Methionine synthase</fullName>
        <ecNumber evidence="6 20">2.1.1.13</ecNumber>
    </recommendedName>
    <alternativeName>
        <fullName evidence="19 21">5-methyltetrahydrofolate--homocysteine methyltransferase</fullName>
    </alternativeName>
</protein>
<feature type="binding site" evidence="22 24">
    <location>
        <position position="291"/>
    </location>
    <ligand>
        <name>Zn(2+)</name>
        <dbReference type="ChEBI" id="CHEBI:29105"/>
    </ligand>
</feature>
<dbReference type="PROSITE" id="PS50974">
    <property type="entry name" value="ADOMET_ACTIVATION"/>
    <property type="match status" value="1"/>
</dbReference>
<dbReference type="GO" id="GO:0046653">
    <property type="term" value="P:tetrahydrofolate metabolic process"/>
    <property type="evidence" value="ECO:0007669"/>
    <property type="project" value="TreeGrafter"/>
</dbReference>
<comment type="cofactor">
    <cofactor evidence="3 21 22">
        <name>methylcob(III)alamin</name>
        <dbReference type="ChEBI" id="CHEBI:28115"/>
    </cofactor>
</comment>
<dbReference type="PANTHER" id="PTHR45833:SF1">
    <property type="entry name" value="METHIONINE SYNTHASE"/>
    <property type="match status" value="1"/>
</dbReference>
<dbReference type="GO" id="GO:0050667">
    <property type="term" value="P:homocysteine metabolic process"/>
    <property type="evidence" value="ECO:0007669"/>
    <property type="project" value="TreeGrafter"/>
</dbReference>
<feature type="binding site" evidence="23">
    <location>
        <begin position="721"/>
        <end position="725"/>
    </location>
    <ligand>
        <name>methylcob(III)alamin</name>
        <dbReference type="ChEBI" id="CHEBI:28115"/>
    </ligand>
</feature>
<dbReference type="Gene3D" id="3.20.20.330">
    <property type="entry name" value="Homocysteine-binding-like domain"/>
    <property type="match status" value="1"/>
</dbReference>
<evidence type="ECO:0000256" key="24">
    <source>
        <dbReference type="PROSITE-ProRule" id="PRU00333"/>
    </source>
</evidence>
<dbReference type="AlphaFoldDB" id="A0AAW5E7E5"/>
<evidence type="ECO:0000256" key="16">
    <source>
        <dbReference type="ARBA" id="ARBA00023167"/>
    </source>
</evidence>
<dbReference type="PROSITE" id="PS51332">
    <property type="entry name" value="B12_BINDING"/>
    <property type="match status" value="1"/>
</dbReference>
<evidence type="ECO:0000256" key="18">
    <source>
        <dbReference type="ARBA" id="ARBA00025552"/>
    </source>
</evidence>
<evidence type="ECO:0000256" key="17">
    <source>
        <dbReference type="ARBA" id="ARBA00023285"/>
    </source>
</evidence>
<evidence type="ECO:0000256" key="21">
    <source>
        <dbReference type="PIRNR" id="PIRNR000381"/>
    </source>
</evidence>
<dbReference type="InterPro" id="IPR011005">
    <property type="entry name" value="Dihydropteroate_synth-like_sf"/>
</dbReference>
<feature type="binding site" evidence="23">
    <location>
        <position position="1093"/>
    </location>
    <ligand>
        <name>S-adenosyl-L-methionine</name>
        <dbReference type="ChEBI" id="CHEBI:59789"/>
    </ligand>
</feature>
<evidence type="ECO:0000256" key="14">
    <source>
        <dbReference type="ARBA" id="ARBA00022737"/>
    </source>
</evidence>
<evidence type="ECO:0000259" key="26">
    <source>
        <dbReference type="PROSITE" id="PS50972"/>
    </source>
</evidence>
<evidence type="ECO:0000259" key="29">
    <source>
        <dbReference type="PROSITE" id="PS51337"/>
    </source>
</evidence>
<evidence type="ECO:0000256" key="19">
    <source>
        <dbReference type="ARBA" id="ARBA00031040"/>
    </source>
</evidence>
<dbReference type="Pfam" id="PF02965">
    <property type="entry name" value="Met_synt_B12"/>
    <property type="match status" value="1"/>
</dbReference>
<keyword evidence="15 21" id="KW-0862">Zinc</keyword>
<dbReference type="Gene3D" id="1.10.1240.10">
    <property type="entry name" value="Methionine synthase domain"/>
    <property type="match status" value="1"/>
</dbReference>
<dbReference type="PROSITE" id="PS51337">
    <property type="entry name" value="B12_BINDING_NTER"/>
    <property type="match status" value="1"/>
</dbReference>
<dbReference type="Proteomes" id="UP001431131">
    <property type="component" value="Unassembled WGS sequence"/>
</dbReference>
<dbReference type="InterPro" id="IPR036594">
    <property type="entry name" value="Meth_synthase_dom"/>
</dbReference>
<feature type="binding site" evidence="23">
    <location>
        <position position="769"/>
    </location>
    <ligand>
        <name>methylcob(III)alamin</name>
        <dbReference type="ChEBI" id="CHEBI:28115"/>
    </ligand>
</feature>
<evidence type="ECO:0000256" key="10">
    <source>
        <dbReference type="ARBA" id="ARBA00022628"/>
    </source>
</evidence>
<name>A0AAW5E7E5_9BACI</name>
<proteinExistence type="inferred from homology"/>
<dbReference type="RefSeq" id="WP_240255679.1">
    <property type="nucleotide sequence ID" value="NZ_JAKTTI010000015.1"/>
</dbReference>
<evidence type="ECO:0000256" key="9">
    <source>
        <dbReference type="ARBA" id="ARBA00022605"/>
    </source>
</evidence>
<evidence type="ECO:0000259" key="25">
    <source>
        <dbReference type="PROSITE" id="PS50970"/>
    </source>
</evidence>
<dbReference type="SUPFAM" id="SSF47644">
    <property type="entry name" value="Methionine synthase domain"/>
    <property type="match status" value="1"/>
</dbReference>
<dbReference type="FunFam" id="3.20.20.20:FF:000017">
    <property type="entry name" value="Methionine synthase"/>
    <property type="match status" value="1"/>
</dbReference>
<dbReference type="InterPro" id="IPR036724">
    <property type="entry name" value="Cobalamin-bd_sf"/>
</dbReference>
<keyword evidence="17 21" id="KW-0170">Cobalt</keyword>
<dbReference type="EMBL" id="JAKTTI010000015">
    <property type="protein sequence ID" value="MCH1625837.1"/>
    <property type="molecule type" value="Genomic_DNA"/>
</dbReference>
<comment type="similarity">
    <text evidence="5">Belongs to the vitamin-B12 dependent methionine synthase family.</text>
</comment>
<evidence type="ECO:0000256" key="13">
    <source>
        <dbReference type="ARBA" id="ARBA00022723"/>
    </source>
</evidence>